<dbReference type="InterPro" id="IPR033468">
    <property type="entry name" value="Metaxin_GST"/>
</dbReference>
<dbReference type="Pfam" id="PF10568">
    <property type="entry name" value="Tom37"/>
    <property type="match status" value="1"/>
</dbReference>
<keyword evidence="7" id="KW-0472">Membrane</keyword>
<evidence type="ECO:0000313" key="10">
    <source>
        <dbReference type="EMBL" id="ORZ16954.1"/>
    </source>
</evidence>
<evidence type="ECO:0000256" key="3">
    <source>
        <dbReference type="ARBA" id="ARBA00022448"/>
    </source>
</evidence>
<gene>
    <name evidence="10" type="ORF">BCR42DRAFT_413607</name>
</gene>
<name>A0A1X2II41_9FUNG</name>
<dbReference type="GO" id="GO:0001401">
    <property type="term" value="C:SAM complex"/>
    <property type="evidence" value="ECO:0007669"/>
    <property type="project" value="InterPro"/>
</dbReference>
<comment type="caution">
    <text evidence="10">The sequence shown here is derived from an EMBL/GenBank/DDBJ whole genome shotgun (WGS) entry which is preliminary data.</text>
</comment>
<dbReference type="OrthoDB" id="198787at2759"/>
<dbReference type="GO" id="GO:0007005">
    <property type="term" value="P:mitochondrion organization"/>
    <property type="evidence" value="ECO:0007669"/>
    <property type="project" value="TreeGrafter"/>
</dbReference>
<keyword evidence="4" id="KW-1000">Mitochondrion outer membrane</keyword>
<evidence type="ECO:0000256" key="4">
    <source>
        <dbReference type="ARBA" id="ARBA00022787"/>
    </source>
</evidence>
<dbReference type="Proteomes" id="UP000193560">
    <property type="component" value="Unassembled WGS sequence"/>
</dbReference>
<sequence length="290" mass="32938">MPSFMENTSSLPRLPVIELPPFLEFLKLKNFPLKTYPAVNQPKRIENDTLYIYGPGSHASPTASFDVDCLQTQIYFKFCNINVDVCNSNEPDASPSNKLPYFATVTGQVLAGAEIQQWIKDNNKYISLGEHQDEAIAFISMIKSKLHSAWLFSAWLEPLNYNGNTFRMYYGHLPTPVNTIMASRKKDQVVEQLLADRDILSREEIYADAAQTLEALSIKLAEDTYFFGKSEPTWMDAVVFSYLHAILAIPPVKKPDVTTEEKNQAAALRKLVLQHKNLVRFAKHINTEFL</sequence>
<dbReference type="InterPro" id="IPR036282">
    <property type="entry name" value="Glutathione-S-Trfase_C_sf"/>
</dbReference>
<evidence type="ECO:0000313" key="11">
    <source>
        <dbReference type="Proteomes" id="UP000193560"/>
    </source>
</evidence>
<evidence type="ECO:0000259" key="9">
    <source>
        <dbReference type="Pfam" id="PF17171"/>
    </source>
</evidence>
<dbReference type="AlphaFoldDB" id="A0A1X2II41"/>
<dbReference type="InterPro" id="IPR019564">
    <property type="entry name" value="Sam37/metaxin_N"/>
</dbReference>
<evidence type="ECO:0000259" key="8">
    <source>
        <dbReference type="Pfam" id="PF10568"/>
    </source>
</evidence>
<keyword evidence="11" id="KW-1185">Reference proteome</keyword>
<keyword evidence="3" id="KW-0813">Transport</keyword>
<accession>A0A1X2II41</accession>
<organism evidence="10 11">
    <name type="scientific">Absidia repens</name>
    <dbReference type="NCBI Taxonomy" id="90262"/>
    <lineage>
        <taxon>Eukaryota</taxon>
        <taxon>Fungi</taxon>
        <taxon>Fungi incertae sedis</taxon>
        <taxon>Mucoromycota</taxon>
        <taxon>Mucoromycotina</taxon>
        <taxon>Mucoromycetes</taxon>
        <taxon>Mucorales</taxon>
        <taxon>Cunninghamellaceae</taxon>
        <taxon>Absidia</taxon>
    </lineage>
</organism>
<dbReference type="EMBL" id="MCGE01000010">
    <property type="protein sequence ID" value="ORZ16954.1"/>
    <property type="molecule type" value="Genomic_DNA"/>
</dbReference>
<keyword evidence="6" id="KW-0496">Mitochondrion</keyword>
<proteinExistence type="inferred from homology"/>
<evidence type="ECO:0008006" key="12">
    <source>
        <dbReference type="Google" id="ProtNLM"/>
    </source>
</evidence>
<feature type="non-terminal residue" evidence="10">
    <location>
        <position position="290"/>
    </location>
</feature>
<keyword evidence="5" id="KW-0653">Protein transport</keyword>
<feature type="domain" description="Mitochondrial outer membrane transport complex Sam37/metaxin N-terminal" evidence="8">
    <location>
        <begin position="69"/>
        <end position="185"/>
    </location>
</feature>
<evidence type="ECO:0000256" key="5">
    <source>
        <dbReference type="ARBA" id="ARBA00022927"/>
    </source>
</evidence>
<dbReference type="SUPFAM" id="SSF47616">
    <property type="entry name" value="GST C-terminal domain-like"/>
    <property type="match status" value="1"/>
</dbReference>
<dbReference type="PANTHER" id="PTHR12289:SF77">
    <property type="entry name" value="METAXIN-2"/>
    <property type="match status" value="1"/>
</dbReference>
<reference evidence="10 11" key="1">
    <citation type="submission" date="2016-07" db="EMBL/GenBank/DDBJ databases">
        <title>Pervasive Adenine N6-methylation of Active Genes in Fungi.</title>
        <authorList>
            <consortium name="DOE Joint Genome Institute"/>
            <person name="Mondo S.J."/>
            <person name="Dannebaum R.O."/>
            <person name="Kuo R.C."/>
            <person name="Labutti K."/>
            <person name="Haridas S."/>
            <person name="Kuo A."/>
            <person name="Salamov A."/>
            <person name="Ahrendt S.R."/>
            <person name="Lipzen A."/>
            <person name="Sullivan W."/>
            <person name="Andreopoulos W.B."/>
            <person name="Clum A."/>
            <person name="Lindquist E."/>
            <person name="Daum C."/>
            <person name="Ramamoorthy G.K."/>
            <person name="Gryganskyi A."/>
            <person name="Culley D."/>
            <person name="Magnuson J.K."/>
            <person name="James T.Y."/>
            <person name="O'Malley M.A."/>
            <person name="Stajich J.E."/>
            <person name="Spatafora J.W."/>
            <person name="Visel A."/>
            <person name="Grigoriev I.V."/>
        </authorList>
    </citation>
    <scope>NUCLEOTIDE SEQUENCE [LARGE SCALE GENOMIC DNA]</scope>
    <source>
        <strain evidence="10 11">NRRL 1336</strain>
    </source>
</reference>
<evidence type="ECO:0000256" key="1">
    <source>
        <dbReference type="ARBA" id="ARBA00004294"/>
    </source>
</evidence>
<dbReference type="PANTHER" id="PTHR12289">
    <property type="entry name" value="METAXIN RELATED"/>
    <property type="match status" value="1"/>
</dbReference>
<dbReference type="STRING" id="90262.A0A1X2II41"/>
<evidence type="ECO:0000256" key="6">
    <source>
        <dbReference type="ARBA" id="ARBA00023128"/>
    </source>
</evidence>
<protein>
    <recommendedName>
        <fullName evidence="12">Mitochondrial outer membrane transport complex Sam37/metaxin N-terminal domain-containing protein</fullName>
    </recommendedName>
</protein>
<comment type="subcellular location">
    <subcellularLocation>
        <location evidence="1">Mitochondrion outer membrane</location>
    </subcellularLocation>
</comment>
<dbReference type="GO" id="GO:0015031">
    <property type="term" value="P:protein transport"/>
    <property type="evidence" value="ECO:0007669"/>
    <property type="project" value="UniProtKB-KW"/>
</dbReference>
<dbReference type="Pfam" id="PF17171">
    <property type="entry name" value="GST_C_6"/>
    <property type="match status" value="1"/>
</dbReference>
<feature type="domain" description="Metaxin glutathione S-transferase" evidence="9">
    <location>
        <begin position="210"/>
        <end position="285"/>
    </location>
</feature>
<evidence type="ECO:0000256" key="2">
    <source>
        <dbReference type="ARBA" id="ARBA00009170"/>
    </source>
</evidence>
<evidence type="ECO:0000256" key="7">
    <source>
        <dbReference type="ARBA" id="ARBA00023136"/>
    </source>
</evidence>
<dbReference type="InterPro" id="IPR050931">
    <property type="entry name" value="Mito_Protein_Transport_Metaxin"/>
</dbReference>
<comment type="similarity">
    <text evidence="2">Belongs to the metaxin family.</text>
</comment>